<protein>
    <submittedName>
        <fullName evidence="2">Caspase family protein</fullName>
    </submittedName>
</protein>
<dbReference type="SUPFAM" id="SSF52129">
    <property type="entry name" value="Caspase-like"/>
    <property type="match status" value="1"/>
</dbReference>
<accession>A0AAU7CLK9</accession>
<dbReference type="InterPro" id="IPR011600">
    <property type="entry name" value="Pept_C14_caspase"/>
</dbReference>
<dbReference type="AlphaFoldDB" id="A0AAU7CLK9"/>
<dbReference type="Gene3D" id="3.40.50.1460">
    <property type="match status" value="1"/>
</dbReference>
<reference evidence="2" key="1">
    <citation type="submission" date="2024-05" db="EMBL/GenBank/DDBJ databases">
        <title>Planctomycetes of the genus Singulisphaera possess chitinolytic capabilities.</title>
        <authorList>
            <person name="Ivanova A."/>
        </authorList>
    </citation>
    <scope>NUCLEOTIDE SEQUENCE</scope>
    <source>
        <strain evidence="2">Ch08T</strain>
    </source>
</reference>
<dbReference type="InterPro" id="IPR029030">
    <property type="entry name" value="Caspase-like_dom_sf"/>
</dbReference>
<evidence type="ECO:0000313" key="2">
    <source>
        <dbReference type="EMBL" id="XBH06041.1"/>
    </source>
</evidence>
<evidence type="ECO:0000259" key="1">
    <source>
        <dbReference type="PROSITE" id="PS50208"/>
    </source>
</evidence>
<organism evidence="2">
    <name type="scientific">Singulisphaera sp. Ch08</name>
    <dbReference type="NCBI Taxonomy" id="3120278"/>
    <lineage>
        <taxon>Bacteria</taxon>
        <taxon>Pseudomonadati</taxon>
        <taxon>Planctomycetota</taxon>
        <taxon>Planctomycetia</taxon>
        <taxon>Isosphaerales</taxon>
        <taxon>Isosphaeraceae</taxon>
        <taxon>Singulisphaera</taxon>
    </lineage>
</organism>
<dbReference type="Pfam" id="PF00656">
    <property type="entry name" value="Peptidase_C14"/>
    <property type="match status" value="1"/>
</dbReference>
<dbReference type="GO" id="GO:0006508">
    <property type="term" value="P:proteolysis"/>
    <property type="evidence" value="ECO:0007669"/>
    <property type="project" value="InterPro"/>
</dbReference>
<dbReference type="RefSeq" id="WP_406698892.1">
    <property type="nucleotide sequence ID" value="NZ_CP155447.1"/>
</dbReference>
<dbReference type="GO" id="GO:0004197">
    <property type="term" value="F:cysteine-type endopeptidase activity"/>
    <property type="evidence" value="ECO:0007669"/>
    <property type="project" value="InterPro"/>
</dbReference>
<feature type="domain" description="Caspase family p20" evidence="1">
    <location>
        <begin position="4"/>
        <end position="88"/>
    </location>
</feature>
<dbReference type="PROSITE" id="PS50208">
    <property type="entry name" value="CASPASE_P20"/>
    <property type="match status" value="1"/>
</dbReference>
<gene>
    <name evidence="2" type="ORF">V5E97_08400</name>
</gene>
<dbReference type="EMBL" id="CP155447">
    <property type="protein sequence ID" value="XBH06041.1"/>
    <property type="molecule type" value="Genomic_DNA"/>
</dbReference>
<sequence>MTPPQKHALLIGVETYWDNELLPDIAYAEADISAMRKALVRLGYREENITRLVGEEATKAAIEEHVRILVETRLEADDTLLFFFVGHGLAVKRANFLLCWDTRYQDLRGTGIDLSSLIREFRRSPGTHIQLYLDCTRGEFANAPRMSEATLEKAIGDAEHWACFTASQFDQTSHSSGRLKRGIWAHHLVQAFSGAAPEILVDNRFLTAGHLHDYLNNKTPLTIRDTLSTRKLQTPWYASSHGPDFVIADLSPVVNRKGAATPAKSNTAKEFILRSEDRIPVRGLSGFKQGVHRIPKVLDRRAEDWANDLAQADLESDLAEKHKSIRANMNYTRKQIEVFPPKEGFGSIRTPDFQYTISVALDGDPVEAVFTREVSDIRHPDILLDDGFTAIFDATFKSIRLSFEERIKVEDLIDKAEAQQLPIDYPHDCSSCSFKVPDRGQIHVTEDHLSLTYPSGMPLEQLTTALGQALRMLPKSDDSKPLPPPTQGQLG</sequence>
<name>A0AAU7CLK9_9BACT</name>
<dbReference type="InterPro" id="IPR001309">
    <property type="entry name" value="Pept_C14_p20"/>
</dbReference>
<proteinExistence type="predicted"/>